<dbReference type="EMBL" id="DQ665652">
    <property type="protein sequence ID" value="ABG25572.1"/>
    <property type="molecule type" value="Genomic_DNA"/>
</dbReference>
<dbReference type="GeneID" id="5179426"/>
<keyword evidence="2" id="KW-1185">Reference proteome</keyword>
<sequence>MQHAAAFAGHKAALSLKVAQPATDYNMVSWNKHLHHLYSLQNMSAEDYVKFLIMYQDETNMKPKATNQIPSGINMFNFQKSAIIPFVALHYGGVLNPRVKNNYAACQLISVPIAPLEAPANQLKFQYVIEKRELSLAQRGDARMPQGNTKSSSMVFDVGLVQYFHRLEVDYEALLRIDQQQVFREMEKLVQENVMAWQATIAMYHFVYANAQPSYSTVLLQIKSKRREYANRCRSGLVNDLVSIDNLITGCMNRSLDTFNSLIAAAVEMMPEIRQVVAIMPRHVFAEHPYMFTVRVTVNPAILKFSIHETDETYKKIDVDWSHNLVSEMANGDMPNRYSITPVSTPGADVPNIAYKTLQEPNQPGSFLLPALKVGEMTVPLILLDNEPLSNNGPSMESSFTSSGFKRYFFLVGAVPPVYRSLYNNAAFYKDQLDITTGTAAQKDPRVSSVINMEESAAPTDVELYTLHKQANVQSVFDLVGFTSRVDTLPEIVRPTAYLAELKNMFDTPTELRTTHKVSLYEFSPRIMRSLKYEPNAGQIGLSFKNQHRLCMWNAFQMSAPEGEYAALVSLLSYMGTQSDLDNFLCLVNGAAAIVTVESVSALVMARALCVLIKGRNDLEDMLDPAINQDAAAFSAALVTLINHVVSCKGNTLLMSDPICQIFISRLVPYLDSSCQFATRAGATAGQTAALALASEPCRARLREIHNVLSAGMCAFRGMVSKFPVECVPREVLPFSLSTYDLAGEDEEYVLHFSNFALPGLVNKELSYFWAQDGTLYPKKSDGPPDSKRKKTGEHSATPIASSVGNILKREIYKGRTLAFCLPNEVKTGTRSILDGARKNTGGGYTFDTEDRVYNYTFYCRSNRANLGEELTNAVGVSNLYNFASVVTHKHILDVANQGAQLVAVTDRQAGHGFVVLAFADVSHVRINMNFDTVGQDNRTGIMNGVEPFYNCLQPPLVLRLNQLRDILGNLPTHAFYMCMHYFTMLSRQNLIKRFDRNYYSSWAYMCIRTMRYTGHNMTVMPVGDSIFVTGNRTVYKVESNDRGETIGTEMDMAIMPGRQGSHGISFPSVFIKEMSGMNVVFLDREDRTSTHYTLGTNRANTDKENCILVLDWSNYLMPETTTACRTCPAVIPVSGRYINATTARNGMNGQPQRGMALSNLHLTEYDPLLKSYCVCPTLLPHISDSWMILEDMKLCMHTDKNPAELFCAHALYNSVEDSLPGNSLPKFEKADMLKNALLRKICVPFTDSLALMFADTYTIGRGGSQFLKSTNTEQKLKELTPRVEGEGLTPCHYFYREQSAHFASKFNKVVNLQLSPSIFQPASLALASVAGP</sequence>
<proteinExistence type="predicted"/>
<organism evidence="1 2">
    <name type="scientific">Ranid herpesvirus 2</name>
    <dbReference type="NCBI Taxonomy" id="389214"/>
    <lineage>
        <taxon>Viruses</taxon>
        <taxon>Duplodnaviria</taxon>
        <taxon>Heunggongvirae</taxon>
        <taxon>Peploviricota</taxon>
        <taxon>Herviviricetes</taxon>
        <taxon>Herpesvirales</taxon>
        <taxon>Alloherpesviridae</taxon>
        <taxon>Batravirus</taxon>
        <taxon>Batravirus ranidallo2</taxon>
    </lineage>
</organism>
<reference evidence="1 2" key="1">
    <citation type="journal article" date="2006" name="J. Gen. Virol.">
        <title>Genome sequences of two frog herpesviruses.</title>
        <authorList>
            <person name="Davison A.J."/>
            <person name="Cunningham C."/>
            <person name="Sauerbier W."/>
            <person name="McKinnell R.G."/>
        </authorList>
    </citation>
    <scope>NUCLEOTIDE SEQUENCE [LARGE SCALE GENOMIC DNA]</scope>
    <source>
        <strain evidence="1">ATCC VR-568</strain>
    </source>
</reference>
<name>Q14W26_9VIRU</name>
<dbReference type="Proteomes" id="UP000120576">
    <property type="component" value="Genome"/>
</dbReference>
<accession>Q14W26</accession>
<dbReference type="RefSeq" id="YP_656588.1">
    <property type="nucleotide sequence ID" value="NC_008210.1"/>
</dbReference>
<dbReference type="KEGG" id="vg:5179426"/>
<evidence type="ECO:0000313" key="1">
    <source>
        <dbReference type="EMBL" id="ABG25572.1"/>
    </source>
</evidence>
<evidence type="ECO:0000313" key="2">
    <source>
        <dbReference type="Proteomes" id="UP000120576"/>
    </source>
</evidence>
<protein>
    <submittedName>
        <fullName evidence="1">ORF80</fullName>
    </submittedName>
</protein>